<feature type="compositionally biased region" description="Basic and acidic residues" evidence="1">
    <location>
        <begin position="128"/>
        <end position="137"/>
    </location>
</feature>
<evidence type="ECO:0000313" key="2">
    <source>
        <dbReference type="EMBL" id="KAK3275894.1"/>
    </source>
</evidence>
<evidence type="ECO:0000256" key="1">
    <source>
        <dbReference type="SAM" id="MobiDB-lite"/>
    </source>
</evidence>
<feature type="compositionally biased region" description="Basic residues" evidence="1">
    <location>
        <begin position="277"/>
        <end position="286"/>
    </location>
</feature>
<proteinExistence type="predicted"/>
<accession>A0AAE0GCZ1</accession>
<feature type="compositionally biased region" description="Gly residues" evidence="1">
    <location>
        <begin position="303"/>
        <end position="325"/>
    </location>
</feature>
<organism evidence="2 3">
    <name type="scientific">Cymbomonas tetramitiformis</name>
    <dbReference type="NCBI Taxonomy" id="36881"/>
    <lineage>
        <taxon>Eukaryota</taxon>
        <taxon>Viridiplantae</taxon>
        <taxon>Chlorophyta</taxon>
        <taxon>Pyramimonadophyceae</taxon>
        <taxon>Pyramimonadales</taxon>
        <taxon>Pyramimonadaceae</taxon>
        <taxon>Cymbomonas</taxon>
    </lineage>
</organism>
<feature type="region of interest" description="Disordered" evidence="1">
    <location>
        <begin position="270"/>
        <end position="336"/>
    </location>
</feature>
<sequence>MKGNKEADQAAKDACELTKIGEWNDNAQYITLKAVARLGEETEETLRGKHAVQRMVAKQIRKHKINTGTRLQELRRVLTTDPEEWKRKEEPRRSENGARGRNASREEEQAQEVTENEAEVLATTISREIIEDDRRGNSGEGEQASEGGETEAQFHAGIDEQSRERQWELGQAMETEDEPMEETREEEAARIIQEMQEMEGDQWEQEKKKGRKRGKHKEEDKGGTEAGAEFSFFHFHEFYEHLVRQVQRSTAGISLEGYDRVWRVYRQQHGLQEKGAKPKAPRGRNSWRRDAEEQPRPTTPEDAGGGRCRGKGAGGRGRGRNGGGRGRGEGVPVAAPDPMVEADAELELEQPRAGEAIGAVDAQVGCGPPHVEDGGGVPLVPPGGAEVPGGWWADLRSDEFIPVWDVLGGPPEPRDVGLDVRAMVDTCVGEMATAAGGYFAAHDGREHGGMRHERG</sequence>
<feature type="compositionally biased region" description="Acidic residues" evidence="1">
    <location>
        <begin position="174"/>
        <end position="185"/>
    </location>
</feature>
<gene>
    <name evidence="2" type="ORF">CYMTET_16002</name>
</gene>
<keyword evidence="3" id="KW-1185">Reference proteome</keyword>
<feature type="compositionally biased region" description="Low complexity" evidence="1">
    <location>
        <begin position="140"/>
        <end position="151"/>
    </location>
</feature>
<dbReference type="Proteomes" id="UP001190700">
    <property type="component" value="Unassembled WGS sequence"/>
</dbReference>
<reference evidence="2 3" key="1">
    <citation type="journal article" date="2015" name="Genome Biol. Evol.">
        <title>Comparative Genomics of a Bacterivorous Green Alga Reveals Evolutionary Causalities and Consequences of Phago-Mixotrophic Mode of Nutrition.</title>
        <authorList>
            <person name="Burns J.A."/>
            <person name="Paasch A."/>
            <person name="Narechania A."/>
            <person name="Kim E."/>
        </authorList>
    </citation>
    <scope>NUCLEOTIDE SEQUENCE [LARGE SCALE GENOMIC DNA]</scope>
    <source>
        <strain evidence="2 3">PLY_AMNH</strain>
    </source>
</reference>
<feature type="region of interest" description="Disordered" evidence="1">
    <location>
        <begin position="82"/>
        <end position="151"/>
    </location>
</feature>
<protein>
    <submittedName>
        <fullName evidence="2">Uncharacterized protein</fullName>
    </submittedName>
</protein>
<comment type="caution">
    <text evidence="2">The sequence shown here is derived from an EMBL/GenBank/DDBJ whole genome shotgun (WGS) entry which is preliminary data.</text>
</comment>
<feature type="compositionally biased region" description="Basic and acidic residues" evidence="1">
    <location>
        <begin position="82"/>
        <end position="108"/>
    </location>
</feature>
<dbReference type="AlphaFoldDB" id="A0AAE0GCZ1"/>
<evidence type="ECO:0000313" key="3">
    <source>
        <dbReference type="Proteomes" id="UP001190700"/>
    </source>
</evidence>
<dbReference type="EMBL" id="LGRX02006948">
    <property type="protein sequence ID" value="KAK3275894.1"/>
    <property type="molecule type" value="Genomic_DNA"/>
</dbReference>
<name>A0AAE0GCZ1_9CHLO</name>
<feature type="region of interest" description="Disordered" evidence="1">
    <location>
        <begin position="172"/>
        <end position="225"/>
    </location>
</feature>